<comment type="caution">
    <text evidence="2">The sequence shown here is derived from an EMBL/GenBank/DDBJ whole genome shotgun (WGS) entry which is preliminary data.</text>
</comment>
<sequence length="178" mass="19313">MRWAAVIVSVSFISIPSTISRAMPEAYASMHPLLPHEHSGPSNETMMWPSSAAQKTGRCSASEMGVLRSTEDHSWISFVECRTTPSWGFTRPPVDGQSALCLQDVIDVLGDAVFYRGETERLLEGFIQVDDGRAKGARLSYATAAVSDHAAGVAHQLDELLKGNVLHCPEVGEWGLVT</sequence>
<accession>A0A4Z2HFJ1</accession>
<dbReference type="Proteomes" id="UP000314294">
    <property type="component" value="Unassembled WGS sequence"/>
</dbReference>
<feature type="signal peptide" evidence="1">
    <location>
        <begin position="1"/>
        <end position="20"/>
    </location>
</feature>
<dbReference type="AlphaFoldDB" id="A0A4Z2HFJ1"/>
<gene>
    <name evidence="2" type="ORF">EYF80_025402</name>
</gene>
<reference evidence="2 3" key="1">
    <citation type="submission" date="2019-03" db="EMBL/GenBank/DDBJ databases">
        <title>First draft genome of Liparis tanakae, snailfish: a comprehensive survey of snailfish specific genes.</title>
        <authorList>
            <person name="Kim W."/>
            <person name="Song I."/>
            <person name="Jeong J.-H."/>
            <person name="Kim D."/>
            <person name="Kim S."/>
            <person name="Ryu S."/>
            <person name="Song J.Y."/>
            <person name="Lee S.K."/>
        </authorList>
    </citation>
    <scope>NUCLEOTIDE SEQUENCE [LARGE SCALE GENOMIC DNA]</scope>
    <source>
        <tissue evidence="2">Muscle</tissue>
    </source>
</reference>
<protein>
    <submittedName>
        <fullName evidence="2">Uncharacterized protein</fullName>
    </submittedName>
</protein>
<evidence type="ECO:0000313" key="3">
    <source>
        <dbReference type="Proteomes" id="UP000314294"/>
    </source>
</evidence>
<keyword evidence="1" id="KW-0732">Signal</keyword>
<feature type="chain" id="PRO_5021306549" evidence="1">
    <location>
        <begin position="21"/>
        <end position="178"/>
    </location>
</feature>
<organism evidence="2 3">
    <name type="scientific">Liparis tanakae</name>
    <name type="common">Tanaka's snailfish</name>
    <dbReference type="NCBI Taxonomy" id="230148"/>
    <lineage>
        <taxon>Eukaryota</taxon>
        <taxon>Metazoa</taxon>
        <taxon>Chordata</taxon>
        <taxon>Craniata</taxon>
        <taxon>Vertebrata</taxon>
        <taxon>Euteleostomi</taxon>
        <taxon>Actinopterygii</taxon>
        <taxon>Neopterygii</taxon>
        <taxon>Teleostei</taxon>
        <taxon>Neoteleostei</taxon>
        <taxon>Acanthomorphata</taxon>
        <taxon>Eupercaria</taxon>
        <taxon>Perciformes</taxon>
        <taxon>Cottioidei</taxon>
        <taxon>Cottales</taxon>
        <taxon>Liparidae</taxon>
        <taxon>Liparis</taxon>
    </lineage>
</organism>
<evidence type="ECO:0000313" key="2">
    <source>
        <dbReference type="EMBL" id="TNN64361.1"/>
    </source>
</evidence>
<proteinExistence type="predicted"/>
<keyword evidence="3" id="KW-1185">Reference proteome</keyword>
<evidence type="ECO:0000256" key="1">
    <source>
        <dbReference type="SAM" id="SignalP"/>
    </source>
</evidence>
<dbReference type="EMBL" id="SRLO01000254">
    <property type="protein sequence ID" value="TNN64361.1"/>
    <property type="molecule type" value="Genomic_DNA"/>
</dbReference>
<name>A0A4Z2HFJ1_9TELE</name>